<feature type="transmembrane region" description="Helical" evidence="21">
    <location>
        <begin position="1272"/>
        <end position="1294"/>
    </location>
</feature>
<feature type="domain" description="Voltage-gated Na+ ion channel cytoplasmic" evidence="26">
    <location>
        <begin position="541"/>
        <end position="696"/>
    </location>
</feature>
<dbReference type="FunFam" id="1.20.120.350:FF:000002">
    <property type="entry name" value="Sodium channel protein"/>
    <property type="match status" value="1"/>
</dbReference>
<evidence type="ECO:0000256" key="15">
    <source>
        <dbReference type="ARBA" id="ARBA00023201"/>
    </source>
</evidence>
<evidence type="ECO:0000256" key="22">
    <source>
        <dbReference type="SAM" id="Coils"/>
    </source>
</evidence>
<evidence type="ECO:0000256" key="13">
    <source>
        <dbReference type="ARBA" id="ARBA00023157"/>
    </source>
</evidence>
<dbReference type="InterPro" id="IPR024583">
    <property type="entry name" value="Na_trans_cytopl"/>
</dbReference>
<dbReference type="InterPro" id="IPR044564">
    <property type="entry name" value="Na_chnl_inactivation_gate"/>
</dbReference>
<feature type="region of interest" description="Disordered" evidence="23">
    <location>
        <begin position="27"/>
        <end position="62"/>
    </location>
</feature>
<dbReference type="Pfam" id="PF11933">
    <property type="entry name" value="Na_trans_cytopl"/>
    <property type="match status" value="1"/>
</dbReference>
<evidence type="ECO:0000256" key="18">
    <source>
        <dbReference type="ARBA" id="ARBA00038083"/>
    </source>
</evidence>
<proteinExistence type="inferred from homology"/>
<keyword evidence="3 21" id="KW-0894">Sodium channel</keyword>
<reference evidence="28 29" key="1">
    <citation type="submission" date="2022-01" db="EMBL/GenBank/DDBJ databases">
        <title>A chromosome-scale genome assembly of the false clownfish, Amphiprion ocellaris.</title>
        <authorList>
            <person name="Ryu T."/>
        </authorList>
    </citation>
    <scope>NUCLEOTIDE SEQUENCE [LARGE SCALE GENOMIC DNA]</scope>
</reference>
<evidence type="ECO:0000313" key="29">
    <source>
        <dbReference type="Proteomes" id="UP001501940"/>
    </source>
</evidence>
<keyword evidence="7" id="KW-0677">Repeat</keyword>
<comment type="subunit">
    <text evidence="20">Voltage-gated sodium (Nav) channels consist of an ion-conducting alpha subunit which is functional on its own associated with regulatory beta subunits.</text>
</comment>
<evidence type="ECO:0000256" key="2">
    <source>
        <dbReference type="ARBA" id="ARBA00022448"/>
    </source>
</evidence>
<feature type="transmembrane region" description="Helical" evidence="21">
    <location>
        <begin position="747"/>
        <end position="765"/>
    </location>
</feature>
<feature type="region of interest" description="Disordered" evidence="23">
    <location>
        <begin position="1118"/>
        <end position="1158"/>
    </location>
</feature>
<dbReference type="Gene3D" id="1.20.120.350">
    <property type="entry name" value="Voltage-gated potassium channels. Chain C"/>
    <property type="match status" value="4"/>
</dbReference>
<keyword evidence="15 21" id="KW-0739">Sodium transport</keyword>
<feature type="compositionally biased region" description="Polar residues" evidence="23">
    <location>
        <begin position="1869"/>
        <end position="1883"/>
    </location>
</feature>
<dbReference type="Pfam" id="PF06512">
    <property type="entry name" value="Na_trans_assoc"/>
    <property type="match status" value="1"/>
</dbReference>
<dbReference type="PANTHER" id="PTHR10037">
    <property type="entry name" value="VOLTAGE-GATED CATION CHANNEL CALCIUM AND SODIUM"/>
    <property type="match status" value="1"/>
</dbReference>
<evidence type="ECO:0000256" key="9">
    <source>
        <dbReference type="ARBA" id="ARBA00022989"/>
    </source>
</evidence>
<comment type="catalytic activity">
    <reaction evidence="17">
        <text>Na(+)(in) = Na(+)(out)</text>
        <dbReference type="Rhea" id="RHEA:34963"/>
        <dbReference type="ChEBI" id="CHEBI:29101"/>
    </reaction>
</comment>
<feature type="transmembrane region" description="Helical" evidence="21">
    <location>
        <begin position="1554"/>
        <end position="1582"/>
    </location>
</feature>
<evidence type="ECO:0000256" key="19">
    <source>
        <dbReference type="ARBA" id="ARBA00055248"/>
    </source>
</evidence>
<keyword evidence="29" id="KW-1185">Reference proteome</keyword>
<comment type="subcellular location">
    <subcellularLocation>
        <location evidence="1 21">Cell membrane</location>
        <topology evidence="1 21">Multi-pass membrane protein</topology>
    </subcellularLocation>
</comment>
<keyword evidence="22" id="KW-0175">Coiled coil</keyword>
<dbReference type="GO" id="GO:0001518">
    <property type="term" value="C:voltage-gated sodium channel complex"/>
    <property type="evidence" value="ECO:0007669"/>
    <property type="project" value="UniProtKB-UniRule"/>
</dbReference>
<dbReference type="CDD" id="cd13433">
    <property type="entry name" value="Na_channel_gate"/>
    <property type="match status" value="1"/>
</dbReference>
<keyword evidence="9 21" id="KW-1133">Transmembrane helix</keyword>
<keyword evidence="13" id="KW-1015">Disulfide bond</keyword>
<evidence type="ECO:0000256" key="11">
    <source>
        <dbReference type="ARBA" id="ARBA00023065"/>
    </source>
</evidence>
<keyword evidence="10 21" id="KW-0915">Sodium</keyword>
<keyword evidence="12 21" id="KW-0472">Membrane</keyword>
<dbReference type="GeneTree" id="ENSGT00940000163423"/>
<evidence type="ECO:0000256" key="10">
    <source>
        <dbReference type="ARBA" id="ARBA00023053"/>
    </source>
</evidence>
<dbReference type="InterPro" id="IPR027359">
    <property type="entry name" value="Volt_channel_dom_sf"/>
</dbReference>
<comment type="function">
    <text evidence="21">Mediates the voltage-dependent sodium ion permeability of excitable membranes. Assuming opened or closed conformations in response to the voltage difference across the membrane, the protein forms a sodium-selective channel through which Na(+) ions may pass in accordance with their electrochemical gradient.</text>
</comment>
<dbReference type="FunFam" id="1.20.120.350:FF:000004">
    <property type="entry name" value="Sodium channel protein"/>
    <property type="match status" value="1"/>
</dbReference>
<dbReference type="Proteomes" id="UP001501940">
    <property type="component" value="Chromosome 24"/>
</dbReference>
<dbReference type="GO" id="GO:0086010">
    <property type="term" value="P:membrane depolarization during action potential"/>
    <property type="evidence" value="ECO:0007669"/>
    <property type="project" value="TreeGrafter"/>
</dbReference>
<dbReference type="Ensembl" id="ENSAOCT00000041725.1">
    <property type="protein sequence ID" value="ENSAOCP00000072536.1"/>
    <property type="gene ID" value="ENSAOCG00000032366.1"/>
</dbReference>
<comment type="similarity">
    <text evidence="18">Belongs to the sodium channel (TC 1.A.1.10) family. Nav1.4/SCN4A subfamily.</text>
</comment>
<keyword evidence="11 21" id="KW-0406">Ion transport</keyword>
<evidence type="ECO:0000259" key="25">
    <source>
        <dbReference type="Pfam" id="PF06512"/>
    </source>
</evidence>
<evidence type="ECO:0000256" key="21">
    <source>
        <dbReference type="RuleBase" id="RU361132"/>
    </source>
</evidence>
<evidence type="ECO:0000256" key="5">
    <source>
        <dbReference type="ARBA" id="ARBA00022553"/>
    </source>
</evidence>
<evidence type="ECO:0000256" key="1">
    <source>
        <dbReference type="ARBA" id="ARBA00004651"/>
    </source>
</evidence>
<keyword evidence="5" id="KW-0597">Phosphoprotein</keyword>
<dbReference type="GO" id="GO:0019228">
    <property type="term" value="P:neuronal action potential"/>
    <property type="evidence" value="ECO:0007669"/>
    <property type="project" value="TreeGrafter"/>
</dbReference>
<dbReference type="Gene3D" id="1.10.287.70">
    <property type="match status" value="4"/>
</dbReference>
<evidence type="ECO:0000256" key="4">
    <source>
        <dbReference type="ARBA" id="ARBA00022475"/>
    </source>
</evidence>
<feature type="region of interest" description="Disordered" evidence="23">
    <location>
        <begin position="1860"/>
        <end position="1909"/>
    </location>
</feature>
<feature type="compositionally biased region" description="Basic residues" evidence="23">
    <location>
        <begin position="482"/>
        <end position="492"/>
    </location>
</feature>
<evidence type="ECO:0000256" key="3">
    <source>
        <dbReference type="ARBA" id="ARBA00022461"/>
    </source>
</evidence>
<evidence type="ECO:0000256" key="7">
    <source>
        <dbReference type="ARBA" id="ARBA00022737"/>
    </source>
</evidence>
<dbReference type="FunFam" id="1.10.287.70:FF:000001">
    <property type="entry name" value="Sodium channel protein"/>
    <property type="match status" value="1"/>
</dbReference>
<keyword evidence="8 21" id="KW-0851">Voltage-gated channel</keyword>
<name>A0AAQ6A729_AMPOC</name>
<feature type="transmembrane region" description="Helical" evidence="21">
    <location>
        <begin position="246"/>
        <end position="266"/>
    </location>
</feature>
<keyword evidence="14" id="KW-0325">Glycoprotein</keyword>
<keyword evidence="6 21" id="KW-0812">Transmembrane</keyword>
<feature type="transmembrane region" description="Helical" evidence="21">
    <location>
        <begin position="812"/>
        <end position="836"/>
    </location>
</feature>
<dbReference type="FunFam" id="1.20.120.350:FF:000003">
    <property type="entry name" value="Voltage-dependent sodium channel"/>
    <property type="match status" value="1"/>
</dbReference>
<evidence type="ECO:0000313" key="28">
    <source>
        <dbReference type="Ensembl" id="ENSAOCP00000072536.1"/>
    </source>
</evidence>
<accession>A0AAQ6A729</accession>
<dbReference type="Pfam" id="PF00520">
    <property type="entry name" value="Ion_trans"/>
    <property type="match status" value="4"/>
</dbReference>
<comment type="function">
    <text evidence="19">Pore-forming subunit of a voltage-gated sodium (Nav) channel that directly mediates the depolarizing phase of action potentials in excitable membranes. Navs, also called VGSCs (voltage-gated sodium channels) or VDSCs (voltage-dependent sodium channels), operate by switching between closed and open conformations depending on the voltage difference across the membrane. In the open conformation they allow Na(+) ions to selectively pass through the pore, along their electrochemical gradient. The influx of Na+ ions provokes membrane depolarization, initiating the propagation of electrical signals throughout cells and tissues.</text>
</comment>
<feature type="transmembrane region" description="Helical" evidence="21">
    <location>
        <begin position="1497"/>
        <end position="1517"/>
    </location>
</feature>
<reference evidence="28" key="2">
    <citation type="submission" date="2025-08" db="UniProtKB">
        <authorList>
            <consortium name="Ensembl"/>
        </authorList>
    </citation>
    <scope>IDENTIFICATION</scope>
</reference>
<keyword evidence="16 21" id="KW-0407">Ion channel</keyword>
<feature type="compositionally biased region" description="Basic and acidic residues" evidence="23">
    <location>
        <begin position="500"/>
        <end position="512"/>
    </location>
</feature>
<dbReference type="Gene3D" id="1.10.238.10">
    <property type="entry name" value="EF-hand"/>
    <property type="match status" value="1"/>
</dbReference>
<feature type="transmembrane region" description="Helical" evidence="21">
    <location>
        <begin position="1658"/>
        <end position="1681"/>
    </location>
</feature>
<comment type="caution">
    <text evidence="21">Lacks conserved residue(s) required for the propagation of feature annotation.</text>
</comment>
<evidence type="ECO:0000259" key="26">
    <source>
        <dbReference type="Pfam" id="PF11933"/>
    </source>
</evidence>
<dbReference type="InterPro" id="IPR010526">
    <property type="entry name" value="Na_trans_assoc_dom"/>
</dbReference>
<feature type="transmembrane region" description="Helical" evidence="21">
    <location>
        <begin position="121"/>
        <end position="143"/>
    </location>
</feature>
<evidence type="ECO:0000256" key="6">
    <source>
        <dbReference type="ARBA" id="ARBA00022692"/>
    </source>
</evidence>
<dbReference type="InterPro" id="IPR043203">
    <property type="entry name" value="VGCC_Ca_Na"/>
</dbReference>
<keyword evidence="2 21" id="KW-0813">Transport</keyword>
<keyword evidence="4" id="KW-1003">Cell membrane</keyword>
<feature type="transmembrane region" description="Helical" evidence="21">
    <location>
        <begin position="1247"/>
        <end position="1266"/>
    </location>
</feature>
<feature type="region of interest" description="Disordered" evidence="23">
    <location>
        <begin position="451"/>
        <end position="512"/>
    </location>
</feature>
<feature type="transmembrane region" description="Helical" evidence="21">
    <location>
        <begin position="947"/>
        <end position="970"/>
    </location>
</feature>
<dbReference type="GO" id="GO:0005248">
    <property type="term" value="F:voltage-gated sodium channel activity"/>
    <property type="evidence" value="ECO:0007669"/>
    <property type="project" value="InterPro"/>
</dbReference>
<dbReference type="FunFam" id="1.10.287.70:FF:000158">
    <property type="entry name" value="Sodium channel protein"/>
    <property type="match status" value="1"/>
</dbReference>
<feature type="domain" description="Ion transport" evidence="24">
    <location>
        <begin position="125"/>
        <end position="421"/>
    </location>
</feature>
<feature type="transmembrane region" description="Helical" evidence="21">
    <location>
        <begin position="777"/>
        <end position="800"/>
    </location>
</feature>
<dbReference type="FunFam" id="1.10.287.70:FF:000006">
    <property type="entry name" value="Sodium channel protein"/>
    <property type="match status" value="1"/>
</dbReference>
<feature type="domain" description="Ion transport" evidence="24">
    <location>
        <begin position="1206"/>
        <end position="1324"/>
    </location>
</feature>
<dbReference type="PRINTS" id="PR00170">
    <property type="entry name" value="NACHANNEL"/>
</dbReference>
<evidence type="ECO:0000256" key="14">
    <source>
        <dbReference type="ARBA" id="ARBA00023180"/>
    </source>
</evidence>
<dbReference type="Gene3D" id="1.20.5.1190">
    <property type="entry name" value="iswi atpase"/>
    <property type="match status" value="1"/>
</dbReference>
<protein>
    <recommendedName>
        <fullName evidence="21">Sodium channel protein</fullName>
    </recommendedName>
</protein>
<evidence type="ECO:0000256" key="17">
    <source>
        <dbReference type="ARBA" id="ARBA00036239"/>
    </source>
</evidence>
<feature type="domain" description="Ion transport" evidence="24">
    <location>
        <begin position="746"/>
        <end position="976"/>
    </location>
</feature>
<dbReference type="InterPro" id="IPR005821">
    <property type="entry name" value="Ion_trans_dom"/>
</dbReference>
<evidence type="ECO:0000259" key="27">
    <source>
        <dbReference type="Pfam" id="PF24609"/>
    </source>
</evidence>
<dbReference type="InterPro" id="IPR001696">
    <property type="entry name" value="Na_channel_asu"/>
</dbReference>
<feature type="transmembrane region" description="Helical" evidence="21">
    <location>
        <begin position="1355"/>
        <end position="1378"/>
    </location>
</feature>
<feature type="domain" description="Sodium ion transport-associated" evidence="25">
    <location>
        <begin position="984"/>
        <end position="1201"/>
    </location>
</feature>
<dbReference type="SUPFAM" id="SSF81324">
    <property type="entry name" value="Voltage-gated potassium channels"/>
    <property type="match status" value="4"/>
</dbReference>
<feature type="compositionally biased region" description="Basic and acidic residues" evidence="23">
    <location>
        <begin position="27"/>
        <end position="43"/>
    </location>
</feature>
<feature type="domain" description="Ion transport" evidence="24">
    <location>
        <begin position="1436"/>
        <end position="1691"/>
    </location>
</feature>
<feature type="transmembrane region" description="Helical" evidence="21">
    <location>
        <begin position="1437"/>
        <end position="1455"/>
    </location>
</feature>
<sequence>MAQLLVPPGPDSFRPFVPESLAAIERRIAEEEARRPRADRRSDTDDENGPKPNSDLEAGKSLPFIYGDTPPRLVSTPLEDMDPYYSNQKTFIVLNRGKAIFRFNATPALYILTPFNPLRRIAIRVLVMLIMFTILTNCAFMTLSNPPDWAKNVEYTFTGIYTFESLIKILARGFCVGKFTFLRDPWNWLDFSVILMAYITEFVNLGNVSALRTFRVLRALKTISVIPGLKTIVGALIQSVKKLSDVMILTVFCLSVFALIGLQLFMGNLRQKCVRLPVAANASNSSGDISAWEYNATNSSFDWIEYINNKSNYYYLPDRRDALLCGNGSGAGLCPEGFTCIKAGRNPDYGYTSFDTFSWAFLSLFRLMTQDFWENLYQQTLRAAGKPYMIFFVLVIFLGSFYLVNLILAVVAMAYDEQNQATIEEAQQKEEEFQAMLEQLKRQQEEAQAGHSSVFSGEYSGRGGPTSESSSGTSKLSSKSAKERRNRRKKRKQREEEEERGARDKFHKSASEDSIKRSSFRFSIDANRLSYEKRCSSPNQSLLSIRGALFSPRRNSRASLFSFRGRARDMGSENDFADDEHSTFEESDSRRGSLFLPRRLERRCSAVSQTSLGAPRIMLPANGKMHCAVDCNGVVSLVGGTSVTTSPVGLLLPEVTSLFHGTTTDTELKKRRSFHQPSMDYLDEPGGRQRAMSVASILTNTMEELEESRQKCPPCWYRFANTCLIWDCCPAWLKIKEVVSMVVMDPFVDLAITICIVLNTLFMAMEHYPMTREFDNVLSVGNLVFTGIFTAEMCFKIIALDPYYYFQEGWNIFDGIIVSLSLMELGLANVEGLSVLRSFRLLRVFKLAKSWPTLNMLIKIIGNSVGALGNLTLVLAIIVFIFAVVGMQLFGKSYKECVCKIAEDCQLPRWHMHDFFHSFLIVFRVLCGEWIETMWDCMEVAGQTMCLIVFMMVMVIGNLVVLNLFLALLLSSFSADNLAATDDDSEMNNLQIAVGRIQRGIAFVKTTVRQFLQSLCFGGASKGSGLAEESKPLDELHSNGKGNCISNHTSVEITKEPIGVYLTEGNGRPGGGLVVGVGGDATGKYPVEESDYMSFIHNPSLTVTVPIAVGESDFENLNTEDFSSDSSDVEGSKEPLSSSEGSTVDIRPPGDGVDSVELEPEESLDPEACFTEGCVRRFQCCQINEEGGKYKSWWTLRKTCFVIVEHNWFESFIIFMILLSSGALAFEDIYIEQRRTIKTMLEYADKVFTYIFILEMLLKWVAYGFVKYFTNAWCWLDFLIVDVSLVSLIANALGYSELTAIKSLRTLRALRPLRALSRFEGMRATFKGWMDIMYAAVDSRNVEDQPEYEVNLYMYLYFVIFIIFGSFFTLNLFIGVIIDNFNQQKKKISCQDIFMTEEQKKYYNAMKKLGSKKPQKPIPRPTNAFQGCVFDCITKQAFDIVIMILICLNMVTMMVETDDQPPDMDNILYWINLVFIVLFTGECMLKMISLRHYYFTIGWNIFDFVVVILSIVGMFLSEVIEKYFVSPTLFRVIRLARIGRILRLIKGAKGIRTLLFALMMSLPALFNIGLLLFLVMFIYAIFGMSNFAYVKREAGIDDMFNFETFGNSMICLFQITTSAGWDGLLAPILNKREPDCDSQIEHPGNYYKGNCGNPSVGIFFFVSYIIICFLIVVNMYIAVILENFGVATEESAEPLSEDDFEMFYEVWERFDPDATQFMEYSKLSDFADALDPPLRMPKPNMIQLISMDLPMVSGERIHCLDILFAFTKRVLGEGGEMDVLRGQMEERFMASNPSKVSYEPITTTLRRKQEEMSAVIIQRAFRRYMICLAMKKASALYKEQLKEGIRDPDKDVMVISKFNENSTSDKTDMTPSTASPPSYNSVTKSDKDKYEKENREKENKGKDLKDRKK</sequence>
<evidence type="ECO:0000259" key="24">
    <source>
        <dbReference type="Pfam" id="PF00520"/>
    </source>
</evidence>
<dbReference type="Pfam" id="PF24609">
    <property type="entry name" value="IQ_SCN5A_C"/>
    <property type="match status" value="1"/>
</dbReference>
<evidence type="ECO:0000256" key="12">
    <source>
        <dbReference type="ARBA" id="ARBA00023136"/>
    </source>
</evidence>
<feature type="domain" description="SCN5A-like C-terminal IQ motif" evidence="27">
    <location>
        <begin position="1803"/>
        <end position="1835"/>
    </location>
</feature>
<feature type="transmembrane region" description="Helical" evidence="21">
    <location>
        <begin position="219"/>
        <end position="240"/>
    </location>
</feature>
<feature type="compositionally biased region" description="Basic and acidic residues" evidence="23">
    <location>
        <begin position="1884"/>
        <end position="1909"/>
    </location>
</feature>
<evidence type="ECO:0000256" key="20">
    <source>
        <dbReference type="ARBA" id="ARBA00064899"/>
    </source>
</evidence>
<feature type="transmembrane region" description="Helical" evidence="21">
    <location>
        <begin position="388"/>
        <end position="415"/>
    </location>
</feature>
<dbReference type="PANTHER" id="PTHR10037:SF278">
    <property type="entry name" value="SODIUM CHANNEL PROTEIN TYPE 2 SUBUNIT ALPHA"/>
    <property type="match status" value="1"/>
</dbReference>
<dbReference type="InterPro" id="IPR058542">
    <property type="entry name" value="IQ_SCN5A_C"/>
</dbReference>
<dbReference type="FunFam" id="1.20.120.350:FF:000005">
    <property type="entry name" value="Sodium channel protein"/>
    <property type="match status" value="1"/>
</dbReference>
<evidence type="ECO:0000256" key="8">
    <source>
        <dbReference type="ARBA" id="ARBA00022882"/>
    </source>
</evidence>
<evidence type="ECO:0000256" key="23">
    <source>
        <dbReference type="SAM" id="MobiDB-lite"/>
    </source>
</evidence>
<reference evidence="28" key="3">
    <citation type="submission" date="2025-09" db="UniProtKB">
        <authorList>
            <consortium name="Ensembl"/>
        </authorList>
    </citation>
    <scope>IDENTIFICATION</scope>
</reference>
<feature type="transmembrane region" description="Helical" evidence="21">
    <location>
        <begin position="1467"/>
        <end position="1485"/>
    </location>
</feature>
<organism evidence="28 29">
    <name type="scientific">Amphiprion ocellaris</name>
    <name type="common">Clown anemonefish</name>
    <dbReference type="NCBI Taxonomy" id="80972"/>
    <lineage>
        <taxon>Eukaryota</taxon>
        <taxon>Metazoa</taxon>
        <taxon>Chordata</taxon>
        <taxon>Craniata</taxon>
        <taxon>Vertebrata</taxon>
        <taxon>Euteleostomi</taxon>
        <taxon>Actinopterygii</taxon>
        <taxon>Neopterygii</taxon>
        <taxon>Teleostei</taxon>
        <taxon>Neoteleostei</taxon>
        <taxon>Acanthomorphata</taxon>
        <taxon>Ovalentaria</taxon>
        <taxon>Pomacentridae</taxon>
        <taxon>Amphiprion</taxon>
    </lineage>
</organism>
<dbReference type="FunFam" id="1.10.238.10:FF:000002">
    <property type="entry name" value="Sodium channel protein"/>
    <property type="match status" value="1"/>
</dbReference>
<feature type="transmembrane region" description="Helical" evidence="21">
    <location>
        <begin position="857"/>
        <end position="885"/>
    </location>
</feature>
<feature type="coiled-coil region" evidence="22">
    <location>
        <begin position="412"/>
        <end position="450"/>
    </location>
</feature>
<feature type="transmembrane region" description="Helical" evidence="21">
    <location>
        <begin position="1208"/>
        <end position="1226"/>
    </location>
</feature>
<feature type="compositionally biased region" description="Low complexity" evidence="23">
    <location>
        <begin position="465"/>
        <end position="479"/>
    </location>
</feature>
<evidence type="ECO:0000256" key="16">
    <source>
        <dbReference type="ARBA" id="ARBA00023303"/>
    </source>
</evidence>
<feature type="transmembrane region" description="Helical" evidence="21">
    <location>
        <begin position="188"/>
        <end position="207"/>
    </location>
</feature>